<evidence type="ECO:0000256" key="1">
    <source>
        <dbReference type="SAM" id="MobiDB-lite"/>
    </source>
</evidence>
<gene>
    <name evidence="3" type="ORF">WJX74_001750</name>
</gene>
<sequence>MRPDWSGKGTRVPVSQDLHIAEAMAVSNCRRPAPSPTGYPVALFARPCNTPGRDCRALAKKSTPMSSDAAARIQSAEAKQSGGKVEAGSFASRAQSAAAKNSNCQSGSGSDSSTGLQKRVDPRSQRNSEDLSLQSNTQLKMVRGPTGSGRSMNVLDLGKSRGSEQSAN</sequence>
<dbReference type="Pfam" id="PF04927">
    <property type="entry name" value="SMP"/>
    <property type="match status" value="1"/>
</dbReference>
<keyword evidence="4" id="KW-1185">Reference proteome</keyword>
<dbReference type="Proteomes" id="UP001438707">
    <property type="component" value="Unassembled WGS sequence"/>
</dbReference>
<feature type="compositionally biased region" description="Basic and acidic residues" evidence="1">
    <location>
        <begin position="118"/>
        <end position="129"/>
    </location>
</feature>
<dbReference type="InterPro" id="IPR007011">
    <property type="entry name" value="LEA_SMP_dom"/>
</dbReference>
<protein>
    <recommendedName>
        <fullName evidence="2">SMP domain-containing protein</fullName>
    </recommendedName>
</protein>
<feature type="region of interest" description="Disordered" evidence="1">
    <location>
        <begin position="55"/>
        <end position="168"/>
    </location>
</feature>
<feature type="compositionally biased region" description="Polar residues" evidence="1">
    <location>
        <begin position="92"/>
        <end position="105"/>
    </location>
</feature>
<dbReference type="AlphaFoldDB" id="A0AAW1S6V8"/>
<proteinExistence type="predicted"/>
<reference evidence="3 4" key="1">
    <citation type="journal article" date="2024" name="Nat. Commun.">
        <title>Phylogenomics reveals the evolutionary origins of lichenization in chlorophyte algae.</title>
        <authorList>
            <person name="Puginier C."/>
            <person name="Libourel C."/>
            <person name="Otte J."/>
            <person name="Skaloud P."/>
            <person name="Haon M."/>
            <person name="Grisel S."/>
            <person name="Petersen M."/>
            <person name="Berrin J.G."/>
            <person name="Delaux P.M."/>
            <person name="Dal Grande F."/>
            <person name="Keller J."/>
        </authorList>
    </citation>
    <scope>NUCLEOTIDE SEQUENCE [LARGE SCALE GENOMIC DNA]</scope>
    <source>
        <strain evidence="3 4">SAG 2145</strain>
    </source>
</reference>
<name>A0AAW1S6V8_9CHLO</name>
<feature type="compositionally biased region" description="Low complexity" evidence="1">
    <location>
        <begin position="106"/>
        <end position="115"/>
    </location>
</feature>
<dbReference type="EMBL" id="JALJOS010000003">
    <property type="protein sequence ID" value="KAK9841196.1"/>
    <property type="molecule type" value="Genomic_DNA"/>
</dbReference>
<evidence type="ECO:0000313" key="4">
    <source>
        <dbReference type="Proteomes" id="UP001438707"/>
    </source>
</evidence>
<organism evidence="3 4">
    <name type="scientific">Apatococcus lobatus</name>
    <dbReference type="NCBI Taxonomy" id="904363"/>
    <lineage>
        <taxon>Eukaryota</taxon>
        <taxon>Viridiplantae</taxon>
        <taxon>Chlorophyta</taxon>
        <taxon>core chlorophytes</taxon>
        <taxon>Trebouxiophyceae</taxon>
        <taxon>Chlorellales</taxon>
        <taxon>Chlorellaceae</taxon>
        <taxon>Apatococcus</taxon>
    </lineage>
</organism>
<evidence type="ECO:0000313" key="3">
    <source>
        <dbReference type="EMBL" id="KAK9841196.1"/>
    </source>
</evidence>
<comment type="caution">
    <text evidence="3">The sequence shown here is derived from an EMBL/GenBank/DDBJ whole genome shotgun (WGS) entry which is preliminary data.</text>
</comment>
<accession>A0AAW1S6V8</accession>
<feature type="compositionally biased region" description="Polar residues" evidence="1">
    <location>
        <begin position="130"/>
        <end position="139"/>
    </location>
</feature>
<evidence type="ECO:0000259" key="2">
    <source>
        <dbReference type="Pfam" id="PF04927"/>
    </source>
</evidence>
<feature type="domain" description="SMP" evidence="2">
    <location>
        <begin position="70"/>
        <end position="102"/>
    </location>
</feature>